<dbReference type="PANTHER" id="PTHR43479:SF7">
    <property type="entry name" value="TETR-FAMILY TRANSCRIPTIONAL REGULATOR"/>
    <property type="match status" value="1"/>
</dbReference>
<gene>
    <name evidence="4" type="ORF">ACFQ4R_04990</name>
</gene>
<evidence type="ECO:0000256" key="2">
    <source>
        <dbReference type="PROSITE-ProRule" id="PRU00335"/>
    </source>
</evidence>
<dbReference type="SUPFAM" id="SSF46689">
    <property type="entry name" value="Homeodomain-like"/>
    <property type="match status" value="1"/>
</dbReference>
<dbReference type="InterPro" id="IPR001647">
    <property type="entry name" value="HTH_TetR"/>
</dbReference>
<reference evidence="5" key="1">
    <citation type="journal article" date="2019" name="Int. J. Syst. Evol. Microbiol.">
        <title>The Global Catalogue of Microorganisms (GCM) 10K type strain sequencing project: providing services to taxonomists for standard genome sequencing and annotation.</title>
        <authorList>
            <consortium name="The Broad Institute Genomics Platform"/>
            <consortium name="The Broad Institute Genome Sequencing Center for Infectious Disease"/>
            <person name="Wu L."/>
            <person name="Ma J."/>
        </authorList>
    </citation>
    <scope>NUCLEOTIDE SEQUENCE [LARGE SCALE GENOMIC DNA]</scope>
    <source>
        <strain evidence="5">CCM 8937</strain>
    </source>
</reference>
<dbReference type="PROSITE" id="PS50977">
    <property type="entry name" value="HTH_TETR_2"/>
    <property type="match status" value="1"/>
</dbReference>
<organism evidence="4 5">
    <name type="scientific">Lapidilactobacillus gannanensis</name>
    <dbReference type="NCBI Taxonomy" id="2486002"/>
    <lineage>
        <taxon>Bacteria</taxon>
        <taxon>Bacillati</taxon>
        <taxon>Bacillota</taxon>
        <taxon>Bacilli</taxon>
        <taxon>Lactobacillales</taxon>
        <taxon>Lactobacillaceae</taxon>
        <taxon>Lapidilactobacillus</taxon>
    </lineage>
</organism>
<accession>A0ABW4BL47</accession>
<evidence type="ECO:0000313" key="4">
    <source>
        <dbReference type="EMBL" id="MFD1410967.1"/>
    </source>
</evidence>
<dbReference type="RefSeq" id="WP_125649383.1">
    <property type="nucleotide sequence ID" value="NZ_JBHTOH010000030.1"/>
</dbReference>
<dbReference type="Proteomes" id="UP001597191">
    <property type="component" value="Unassembled WGS sequence"/>
</dbReference>
<dbReference type="Gene3D" id="1.10.357.10">
    <property type="entry name" value="Tetracycline Repressor, domain 2"/>
    <property type="match status" value="1"/>
</dbReference>
<evidence type="ECO:0000256" key="1">
    <source>
        <dbReference type="ARBA" id="ARBA00023125"/>
    </source>
</evidence>
<dbReference type="InterPro" id="IPR039532">
    <property type="entry name" value="TetR_C_Firmicutes"/>
</dbReference>
<name>A0ABW4BL47_9LACO</name>
<dbReference type="PANTHER" id="PTHR43479">
    <property type="entry name" value="ACREF/ENVCD OPERON REPRESSOR-RELATED"/>
    <property type="match status" value="1"/>
</dbReference>
<feature type="DNA-binding region" description="H-T-H motif" evidence="2">
    <location>
        <begin position="28"/>
        <end position="47"/>
    </location>
</feature>
<dbReference type="Pfam" id="PF00440">
    <property type="entry name" value="TetR_N"/>
    <property type="match status" value="1"/>
</dbReference>
<evidence type="ECO:0000259" key="3">
    <source>
        <dbReference type="PROSITE" id="PS50977"/>
    </source>
</evidence>
<keyword evidence="5" id="KW-1185">Reference proteome</keyword>
<comment type="caution">
    <text evidence="4">The sequence shown here is derived from an EMBL/GenBank/DDBJ whole genome shotgun (WGS) entry which is preliminary data.</text>
</comment>
<dbReference type="Pfam" id="PF14278">
    <property type="entry name" value="TetR_C_8"/>
    <property type="match status" value="1"/>
</dbReference>
<dbReference type="InterPro" id="IPR009057">
    <property type="entry name" value="Homeodomain-like_sf"/>
</dbReference>
<feature type="domain" description="HTH tetR-type" evidence="3">
    <location>
        <begin position="5"/>
        <end position="65"/>
    </location>
</feature>
<dbReference type="InterPro" id="IPR050624">
    <property type="entry name" value="HTH-type_Tx_Regulator"/>
</dbReference>
<evidence type="ECO:0000313" key="5">
    <source>
        <dbReference type="Proteomes" id="UP001597191"/>
    </source>
</evidence>
<sequence>MSTTEITKRAFVQALLELTEKHDFSQITVSMLTRQVGMHRQSFYYHFHDKYELLAYIYQTISFHYLDSGKVTFTNWQTQVEKMLTSIADHQSFYLNTTASDQNTLLLTFSRVVQGRLQDMLTELDPEHRLSDYDRQFYTEFFGYGCGGVLVDWISNNFTSSPQEIAQKLSKLVADLKQYSPSL</sequence>
<protein>
    <submittedName>
        <fullName evidence="4">TetR/AcrR family transcriptional regulator</fullName>
    </submittedName>
</protein>
<proteinExistence type="predicted"/>
<keyword evidence="1 2" id="KW-0238">DNA-binding</keyword>
<dbReference type="EMBL" id="JBHTOH010000030">
    <property type="protein sequence ID" value="MFD1410967.1"/>
    <property type="molecule type" value="Genomic_DNA"/>
</dbReference>